<feature type="domain" description="Histidine kinase/HSP90-like ATPase" evidence="2">
    <location>
        <begin position="24"/>
        <end position="131"/>
    </location>
</feature>
<keyword evidence="1" id="KW-0808">Transferase</keyword>
<protein>
    <recommendedName>
        <fullName evidence="2">Histidine kinase/HSP90-like ATPase domain-containing protein</fullName>
    </recommendedName>
</protein>
<dbReference type="RefSeq" id="WP_190854844.1">
    <property type="nucleotide sequence ID" value="NZ_AP023440.1"/>
</dbReference>
<evidence type="ECO:0000313" key="3">
    <source>
        <dbReference type="EMBL" id="BCL33265.1"/>
    </source>
</evidence>
<dbReference type="PANTHER" id="PTHR35526">
    <property type="entry name" value="ANTI-SIGMA-F FACTOR RSBW-RELATED"/>
    <property type="match status" value="1"/>
</dbReference>
<gene>
    <name evidence="3" type="ORF">GCM10017557_81240</name>
</gene>
<dbReference type="Pfam" id="PF13581">
    <property type="entry name" value="HATPase_c_2"/>
    <property type="match status" value="1"/>
</dbReference>
<dbReference type="InterPro" id="IPR036890">
    <property type="entry name" value="HATPase_C_sf"/>
</dbReference>
<dbReference type="Proteomes" id="UP000516444">
    <property type="component" value="Chromosome"/>
</dbReference>
<proteinExistence type="predicted"/>
<evidence type="ECO:0000313" key="4">
    <source>
        <dbReference type="Proteomes" id="UP000516444"/>
    </source>
</evidence>
<accession>A0A7G1PHT6</accession>
<dbReference type="CDD" id="cd16936">
    <property type="entry name" value="HATPase_RsbW-like"/>
    <property type="match status" value="1"/>
</dbReference>
<evidence type="ECO:0000259" key="2">
    <source>
        <dbReference type="Pfam" id="PF13581"/>
    </source>
</evidence>
<organism evidence="3 4">
    <name type="scientific">Streptomyces aurantiacus</name>
    <dbReference type="NCBI Taxonomy" id="47760"/>
    <lineage>
        <taxon>Bacteria</taxon>
        <taxon>Bacillati</taxon>
        <taxon>Actinomycetota</taxon>
        <taxon>Actinomycetes</taxon>
        <taxon>Kitasatosporales</taxon>
        <taxon>Streptomycetaceae</taxon>
        <taxon>Streptomyces</taxon>
        <taxon>Streptomyces aurantiacus group</taxon>
    </lineage>
</organism>
<dbReference type="InterPro" id="IPR050267">
    <property type="entry name" value="Anti-sigma-factor_SerPK"/>
</dbReference>
<dbReference type="Gene3D" id="3.30.565.10">
    <property type="entry name" value="Histidine kinase-like ATPase, C-terminal domain"/>
    <property type="match status" value="1"/>
</dbReference>
<dbReference type="EMBL" id="AP023440">
    <property type="protein sequence ID" value="BCL33265.1"/>
    <property type="molecule type" value="Genomic_DNA"/>
</dbReference>
<dbReference type="InterPro" id="IPR003594">
    <property type="entry name" value="HATPase_dom"/>
</dbReference>
<keyword evidence="4" id="KW-1185">Reference proteome</keyword>
<keyword evidence="1" id="KW-0723">Serine/threonine-protein kinase</keyword>
<evidence type="ECO:0000256" key="1">
    <source>
        <dbReference type="ARBA" id="ARBA00022527"/>
    </source>
</evidence>
<dbReference type="SUPFAM" id="SSF55874">
    <property type="entry name" value="ATPase domain of HSP90 chaperone/DNA topoisomerase II/histidine kinase"/>
    <property type="match status" value="1"/>
</dbReference>
<reference evidence="3 4" key="1">
    <citation type="journal article" date="2014" name="Int. J. Syst. Evol. Microbiol.">
        <title>Complete genome sequence of Corynebacterium casei LMG S-19264T (=DSM 44701T), isolated from a smear-ripened cheese.</title>
        <authorList>
            <consortium name="US DOE Joint Genome Institute (JGI-PGF)"/>
            <person name="Walter F."/>
            <person name="Albersmeier A."/>
            <person name="Kalinowski J."/>
            <person name="Ruckert C."/>
        </authorList>
    </citation>
    <scope>NUCLEOTIDE SEQUENCE [LARGE SCALE GENOMIC DNA]</scope>
    <source>
        <strain evidence="3 4">JCM 4677</strain>
    </source>
</reference>
<dbReference type="GO" id="GO:0004674">
    <property type="term" value="F:protein serine/threonine kinase activity"/>
    <property type="evidence" value="ECO:0007669"/>
    <property type="project" value="UniProtKB-KW"/>
</dbReference>
<dbReference type="KEGG" id="sgm:GCM10017557_81240"/>
<sequence length="155" mass="15948">MNNTTMITDTPTPAPAVVRGDSADSIRQARETARAFAVGLTPAPDPSLADTLVLMVSELATNALRHGGGRYTLELSAGPNTVTAAVSDLSPAPPRERTPDLNGDTGGFGWHMIRHLAGHLAISPGPGRGKTIHAQLPRQLALAESTGNARTAGAA</sequence>
<dbReference type="PANTHER" id="PTHR35526:SF3">
    <property type="entry name" value="ANTI-SIGMA-F FACTOR RSBW"/>
    <property type="match status" value="1"/>
</dbReference>
<name>A0A7G1PHT6_9ACTN</name>
<keyword evidence="1" id="KW-0418">Kinase</keyword>
<dbReference type="AlphaFoldDB" id="A0A7G1PHT6"/>